<sequence>MEDATKTSEIKPVKQISKAHKAENQPFGETRLERLEMRHHLHNHLDQTKPGWSFMPIMLPSNSQSILKLVASGN</sequence>
<reference evidence="3" key="1">
    <citation type="submission" date="2011-08" db="EMBL/GenBank/DDBJ databases">
        <authorList>
            <person name="Rombauts S."/>
        </authorList>
    </citation>
    <scope>NUCLEOTIDE SEQUENCE</scope>
    <source>
        <strain evidence="3">London</strain>
    </source>
</reference>
<dbReference type="EMBL" id="CAEY01000437">
    <property type="status" value="NOT_ANNOTATED_CDS"/>
    <property type="molecule type" value="Genomic_DNA"/>
</dbReference>
<evidence type="ECO:0000256" key="1">
    <source>
        <dbReference type="SAM" id="MobiDB-lite"/>
    </source>
</evidence>
<organism evidence="2 3">
    <name type="scientific">Tetranychus urticae</name>
    <name type="common">Two-spotted spider mite</name>
    <dbReference type="NCBI Taxonomy" id="32264"/>
    <lineage>
        <taxon>Eukaryota</taxon>
        <taxon>Metazoa</taxon>
        <taxon>Ecdysozoa</taxon>
        <taxon>Arthropoda</taxon>
        <taxon>Chelicerata</taxon>
        <taxon>Arachnida</taxon>
        <taxon>Acari</taxon>
        <taxon>Acariformes</taxon>
        <taxon>Trombidiformes</taxon>
        <taxon>Prostigmata</taxon>
        <taxon>Eleutherengona</taxon>
        <taxon>Raphignathae</taxon>
        <taxon>Tetranychoidea</taxon>
        <taxon>Tetranychidae</taxon>
        <taxon>Tetranychus</taxon>
    </lineage>
</organism>
<dbReference type="HOGENOM" id="CLU_2690951_0_0_1"/>
<keyword evidence="3" id="KW-1185">Reference proteome</keyword>
<dbReference type="EnsemblMetazoa" id="tetur01g02350.1">
    <property type="protein sequence ID" value="tetur01g02350.1"/>
    <property type="gene ID" value="tetur01g02350"/>
</dbReference>
<evidence type="ECO:0000313" key="2">
    <source>
        <dbReference type="EnsemblMetazoa" id="tetur01g02350.1"/>
    </source>
</evidence>
<proteinExistence type="predicted"/>
<protein>
    <submittedName>
        <fullName evidence="2">Uncharacterized protein</fullName>
    </submittedName>
</protein>
<dbReference type="Proteomes" id="UP000015104">
    <property type="component" value="Unassembled WGS sequence"/>
</dbReference>
<evidence type="ECO:0000313" key="3">
    <source>
        <dbReference type="Proteomes" id="UP000015104"/>
    </source>
</evidence>
<dbReference type="AlphaFoldDB" id="T1JQ89"/>
<name>T1JQ89_TETUR</name>
<feature type="region of interest" description="Disordered" evidence="1">
    <location>
        <begin position="1"/>
        <end position="27"/>
    </location>
</feature>
<feature type="compositionally biased region" description="Basic and acidic residues" evidence="1">
    <location>
        <begin position="1"/>
        <end position="12"/>
    </location>
</feature>
<accession>T1JQ89</accession>
<reference evidence="2" key="2">
    <citation type="submission" date="2015-06" db="UniProtKB">
        <authorList>
            <consortium name="EnsemblMetazoa"/>
        </authorList>
    </citation>
    <scope>IDENTIFICATION</scope>
</reference>